<evidence type="ECO:0000313" key="2">
    <source>
        <dbReference type="Proteomes" id="UP001149954"/>
    </source>
</evidence>
<proteinExistence type="predicted"/>
<name>A0A9X0C1D3_9EURO</name>
<evidence type="ECO:0000313" key="1">
    <source>
        <dbReference type="EMBL" id="KAJ5494020.1"/>
    </source>
</evidence>
<accession>A0A9X0C1D3</accession>
<comment type="caution">
    <text evidence="1">The sequence shown here is derived from an EMBL/GenBank/DDBJ whole genome shotgun (WGS) entry which is preliminary data.</text>
</comment>
<keyword evidence="2" id="KW-1185">Reference proteome</keyword>
<gene>
    <name evidence="1" type="ORF">N7463_010107</name>
</gene>
<sequence length="247" mass="27738">MASASVIDQTVIPSLHIAPTVADLKHSSNLYNQLPSDEVQPALLPSHSQEVRNISIQHNVQHKFGIHLIHDHFEIPKDRDIIFESPSGCWTKPIPIEDVHTVNVYGHIFKLSTDGKLVAYEYREGSPTNVSEIDPSFFEEIFKFLLEHNLTDILGLQALGYEPILPMIELVLGNVGTVMLNEAQAQYGGIYRTTGWCIGRESESQELQDGEKHPQTTRGNHLVFIHENPPSDIGELKSFLKKAEIIM</sequence>
<dbReference type="OrthoDB" id="2322999at2759"/>
<dbReference type="Proteomes" id="UP001149954">
    <property type="component" value="Unassembled WGS sequence"/>
</dbReference>
<reference evidence="1" key="1">
    <citation type="submission" date="2022-12" db="EMBL/GenBank/DDBJ databases">
        <authorList>
            <person name="Petersen C."/>
        </authorList>
    </citation>
    <scope>NUCLEOTIDE SEQUENCE</scope>
    <source>
        <strain evidence="1">IBT 29495</strain>
    </source>
</reference>
<reference evidence="1" key="2">
    <citation type="journal article" date="2023" name="IMA Fungus">
        <title>Comparative genomic study of the Penicillium genus elucidates a diverse pangenome and 15 lateral gene transfer events.</title>
        <authorList>
            <person name="Petersen C."/>
            <person name="Sorensen T."/>
            <person name="Nielsen M.R."/>
            <person name="Sondergaard T.E."/>
            <person name="Sorensen J.L."/>
            <person name="Fitzpatrick D.A."/>
            <person name="Frisvad J.C."/>
            <person name="Nielsen K.L."/>
        </authorList>
    </citation>
    <scope>NUCLEOTIDE SEQUENCE</scope>
    <source>
        <strain evidence="1">IBT 29495</strain>
    </source>
</reference>
<organism evidence="1 2">
    <name type="scientific">Penicillium fimorum</name>
    <dbReference type="NCBI Taxonomy" id="1882269"/>
    <lineage>
        <taxon>Eukaryota</taxon>
        <taxon>Fungi</taxon>
        <taxon>Dikarya</taxon>
        <taxon>Ascomycota</taxon>
        <taxon>Pezizomycotina</taxon>
        <taxon>Eurotiomycetes</taxon>
        <taxon>Eurotiomycetidae</taxon>
        <taxon>Eurotiales</taxon>
        <taxon>Aspergillaceae</taxon>
        <taxon>Penicillium</taxon>
    </lineage>
</organism>
<protein>
    <submittedName>
        <fullName evidence="1">Uncharacterized protein</fullName>
    </submittedName>
</protein>
<dbReference type="EMBL" id="JAPWDS010000006">
    <property type="protein sequence ID" value="KAJ5494020.1"/>
    <property type="molecule type" value="Genomic_DNA"/>
</dbReference>
<dbReference type="AlphaFoldDB" id="A0A9X0C1D3"/>